<dbReference type="PANTHER" id="PTHR12111:SF1">
    <property type="entry name" value="SPLICING FACTOR YJU2"/>
    <property type="match status" value="1"/>
</dbReference>
<name>A0A1E3QKK5_9ASCO</name>
<evidence type="ECO:0000256" key="4">
    <source>
        <dbReference type="ARBA" id="ARBA00022728"/>
    </source>
</evidence>
<feature type="binding site" evidence="8">
    <location>
        <position position="47"/>
    </location>
    <ligand>
        <name>Zn(2+)</name>
        <dbReference type="ChEBI" id="CHEBI:29105"/>
    </ligand>
</feature>
<keyword evidence="11" id="KW-1185">Reference proteome</keyword>
<dbReference type="InterPro" id="IPR007590">
    <property type="entry name" value="Saf4/Yju2"/>
</dbReference>
<evidence type="ECO:0000256" key="6">
    <source>
        <dbReference type="ARBA" id="ARBA00023187"/>
    </source>
</evidence>
<comment type="similarity">
    <text evidence="8">Belongs to the CWC16 family. YJU2 subfamily.</text>
</comment>
<dbReference type="Proteomes" id="UP000094336">
    <property type="component" value="Unassembled WGS sequence"/>
</dbReference>
<keyword evidence="2" id="KW-0507">mRNA processing</keyword>
<evidence type="ECO:0000256" key="3">
    <source>
        <dbReference type="ARBA" id="ARBA00022723"/>
    </source>
</evidence>
<dbReference type="GO" id="GO:0000384">
    <property type="term" value="F:first spliceosomal transesterification activity"/>
    <property type="evidence" value="ECO:0007669"/>
    <property type="project" value="EnsemblFungi"/>
</dbReference>
<evidence type="ECO:0000256" key="1">
    <source>
        <dbReference type="ARBA" id="ARBA00004123"/>
    </source>
</evidence>
<dbReference type="GO" id="GO:0071007">
    <property type="term" value="C:U2-type catalytic step 2 spliceosome"/>
    <property type="evidence" value="ECO:0007669"/>
    <property type="project" value="EnsemblFungi"/>
</dbReference>
<dbReference type="STRING" id="984486.A0A1E3QKK5"/>
<dbReference type="GO" id="GO:0030620">
    <property type="term" value="F:U2 snRNA binding"/>
    <property type="evidence" value="ECO:0007669"/>
    <property type="project" value="EnsemblFungi"/>
</dbReference>
<evidence type="ECO:0000256" key="2">
    <source>
        <dbReference type="ARBA" id="ARBA00022664"/>
    </source>
</evidence>
<dbReference type="GO" id="GO:0071006">
    <property type="term" value="C:U2-type catalytic step 1 spliceosome"/>
    <property type="evidence" value="ECO:0007669"/>
    <property type="project" value="UniProtKB-UniRule"/>
</dbReference>
<dbReference type="Pfam" id="PF04502">
    <property type="entry name" value="Saf4_Yju2"/>
    <property type="match status" value="1"/>
</dbReference>
<evidence type="ECO:0000256" key="9">
    <source>
        <dbReference type="SAM" id="Coils"/>
    </source>
</evidence>
<dbReference type="HAMAP" id="MF_03226">
    <property type="entry name" value="YJU2"/>
    <property type="match status" value="1"/>
</dbReference>
<dbReference type="GeneID" id="30150816"/>
<keyword evidence="4 8" id="KW-0747">Spliceosome</keyword>
<feature type="coiled-coil region" evidence="9">
    <location>
        <begin position="118"/>
        <end position="205"/>
    </location>
</feature>
<dbReference type="GO" id="GO:0000349">
    <property type="term" value="P:generation of catalytic spliceosome for first transesterification step"/>
    <property type="evidence" value="ECO:0007669"/>
    <property type="project" value="UniProtKB-UniRule"/>
</dbReference>
<evidence type="ECO:0000313" key="11">
    <source>
        <dbReference type="Proteomes" id="UP000094336"/>
    </source>
</evidence>
<dbReference type="AlphaFoldDB" id="A0A1E3QKK5"/>
<gene>
    <name evidence="10" type="ORF">BABINDRAFT_9462</name>
</gene>
<dbReference type="OrthoDB" id="674963at2759"/>
<dbReference type="GO" id="GO:0046872">
    <property type="term" value="F:metal ion binding"/>
    <property type="evidence" value="ECO:0007669"/>
    <property type="project" value="UniProtKB-KW"/>
</dbReference>
<evidence type="ECO:0000256" key="5">
    <source>
        <dbReference type="ARBA" id="ARBA00022833"/>
    </source>
</evidence>
<feature type="binding site" evidence="8">
    <location>
        <position position="86"/>
    </location>
    <ligand>
        <name>Zn(2+)</name>
        <dbReference type="ChEBI" id="CHEBI:29105"/>
    </ligand>
</feature>
<evidence type="ECO:0000313" key="10">
    <source>
        <dbReference type="EMBL" id="ODQ78239.1"/>
    </source>
</evidence>
<comment type="function">
    <text evidence="8">Part of the spliceosome which catalyzes two sequential transesterification reactions, first the excision of the non-coding intron from pre-mRNA and then the ligation of the coding exons to form the mature mRNA. Plays a role in stabilizing the structure of the spliceosome catalytic core and docking of the branch helix into the active site, producing 5'-exon and lariat intron-3'-intermediates.</text>
</comment>
<keyword evidence="6" id="KW-0508">mRNA splicing</keyword>
<keyword evidence="3 8" id="KW-0479">Metal-binding</keyword>
<feature type="binding site" evidence="8">
    <location>
        <position position="50"/>
    </location>
    <ligand>
        <name>Zn(2+)</name>
        <dbReference type="ChEBI" id="CHEBI:29105"/>
    </ligand>
</feature>
<dbReference type="GO" id="GO:0000350">
    <property type="term" value="P:generation of catalytic spliceosome for second transesterification step"/>
    <property type="evidence" value="ECO:0007669"/>
    <property type="project" value="EnsemblFungi"/>
</dbReference>
<sequence>MSERKVINKYYPPDYDPAKVAKVKKPIKTGFAALPTVRLMIPFSMKCTKCLEYIARMKKFNARKETTKETYLGAKIYRFYLKCPQCYNEITFKTNPKDGNYLPDKGCIKLYESALEPSVEAQSKVESMDDILERLENEDKEDKNYKEEQKLRAKNSGMLPAPKLKDQEGDLMENMEARLDQQQHEQDVMDQLEEIQERNARVSANTEANVLQQMRSAVKESQIAVGQRDDEIAKLAFQTKSSAETPVSFRPKPFRVNKPSVLGLKKKGSALGVIVKRKA</sequence>
<evidence type="ECO:0000256" key="7">
    <source>
        <dbReference type="ARBA" id="ARBA00023242"/>
    </source>
</evidence>
<dbReference type="EMBL" id="KV454436">
    <property type="protein sequence ID" value="ODQ78239.1"/>
    <property type="molecule type" value="Genomic_DNA"/>
</dbReference>
<organism evidence="10 11">
    <name type="scientific">Babjeviella inositovora NRRL Y-12698</name>
    <dbReference type="NCBI Taxonomy" id="984486"/>
    <lineage>
        <taxon>Eukaryota</taxon>
        <taxon>Fungi</taxon>
        <taxon>Dikarya</taxon>
        <taxon>Ascomycota</taxon>
        <taxon>Saccharomycotina</taxon>
        <taxon>Pichiomycetes</taxon>
        <taxon>Serinales incertae sedis</taxon>
        <taxon>Babjeviella</taxon>
    </lineage>
</organism>
<comment type="subcellular location">
    <subcellularLocation>
        <location evidence="1 8">Nucleus</location>
    </subcellularLocation>
</comment>
<comment type="subunit">
    <text evidence="8">Component of the spliceosome. Present in the activated B complex, the catalytically activated B* complex which catalyzes the branching, the catalytic step 1 C complex catalyzing the exon ligation, and the postcatalytic P complex containing the ligated exons (mRNA) and the excised lariat intron.</text>
</comment>
<dbReference type="PANTHER" id="PTHR12111">
    <property type="entry name" value="SPLICING FACTOR YJU2"/>
    <property type="match status" value="1"/>
</dbReference>
<dbReference type="GO" id="GO:0000974">
    <property type="term" value="C:Prp19 complex"/>
    <property type="evidence" value="ECO:0007669"/>
    <property type="project" value="EnsemblFungi"/>
</dbReference>
<evidence type="ECO:0000256" key="8">
    <source>
        <dbReference type="HAMAP-Rule" id="MF_03226"/>
    </source>
</evidence>
<keyword evidence="5 8" id="KW-0862">Zinc</keyword>
<reference evidence="11" key="1">
    <citation type="submission" date="2016-05" db="EMBL/GenBank/DDBJ databases">
        <title>Comparative genomics of biotechnologically important yeasts.</title>
        <authorList>
            <consortium name="DOE Joint Genome Institute"/>
            <person name="Riley R."/>
            <person name="Haridas S."/>
            <person name="Wolfe K.H."/>
            <person name="Lopes M.R."/>
            <person name="Hittinger C.T."/>
            <person name="Goker M."/>
            <person name="Salamov A."/>
            <person name="Wisecaver J."/>
            <person name="Long T.M."/>
            <person name="Aerts A.L."/>
            <person name="Barry K."/>
            <person name="Choi C."/>
            <person name="Clum A."/>
            <person name="Coughlan A.Y."/>
            <person name="Deshpande S."/>
            <person name="Douglass A.P."/>
            <person name="Hanson S.J."/>
            <person name="Klenk H.-P."/>
            <person name="Labutti K."/>
            <person name="Lapidus A."/>
            <person name="Lindquist E."/>
            <person name="Lipzen A."/>
            <person name="Meier-Kolthoff J.P."/>
            <person name="Ohm R.A."/>
            <person name="Otillar R.P."/>
            <person name="Pangilinan J."/>
            <person name="Peng Y."/>
            <person name="Rokas A."/>
            <person name="Rosa C.A."/>
            <person name="Scheuner C."/>
            <person name="Sibirny A.A."/>
            <person name="Slot J.C."/>
            <person name="Stielow J.B."/>
            <person name="Sun H."/>
            <person name="Kurtzman C.P."/>
            <person name="Blackwell M."/>
            <person name="Grigoriev I.V."/>
            <person name="Jeffries T.W."/>
        </authorList>
    </citation>
    <scope>NUCLEOTIDE SEQUENCE [LARGE SCALE GENOMIC DNA]</scope>
    <source>
        <strain evidence="11">NRRL Y-12698</strain>
    </source>
</reference>
<proteinExistence type="inferred from homology"/>
<keyword evidence="7 8" id="KW-0539">Nucleus</keyword>
<accession>A0A1E3QKK5</accession>
<dbReference type="InterPro" id="IPR043701">
    <property type="entry name" value="Yju2"/>
</dbReference>
<feature type="binding site" evidence="8">
    <location>
        <position position="83"/>
    </location>
    <ligand>
        <name>Zn(2+)</name>
        <dbReference type="ChEBI" id="CHEBI:29105"/>
    </ligand>
</feature>
<keyword evidence="9" id="KW-0175">Coiled coil</keyword>
<dbReference type="RefSeq" id="XP_018983567.1">
    <property type="nucleotide sequence ID" value="XM_019132963.1"/>
</dbReference>
<protein>
    <recommendedName>
        <fullName evidence="8">Splicing factor YJU2</fullName>
    </recommendedName>
</protein>